<dbReference type="Gene3D" id="3.30.710.10">
    <property type="entry name" value="Potassium Channel Kv1.1, Chain A"/>
    <property type="match status" value="1"/>
</dbReference>
<dbReference type="EMBL" id="BDRX01000004">
    <property type="protein sequence ID" value="GBF88316.1"/>
    <property type="molecule type" value="Genomic_DNA"/>
</dbReference>
<feature type="domain" description="BTB" evidence="2">
    <location>
        <begin position="13"/>
        <end position="90"/>
    </location>
</feature>
<dbReference type="OrthoDB" id="531854at2759"/>
<gene>
    <name evidence="3" type="ORF">Rsub_01028</name>
</gene>
<evidence type="ECO:0000259" key="2">
    <source>
        <dbReference type="PROSITE" id="PS50097"/>
    </source>
</evidence>
<name>A0A2V0NLL5_9CHLO</name>
<accession>A0A2V0NLL5</accession>
<evidence type="ECO:0000313" key="4">
    <source>
        <dbReference type="Proteomes" id="UP000247498"/>
    </source>
</evidence>
<evidence type="ECO:0000313" key="3">
    <source>
        <dbReference type="EMBL" id="GBF88316.1"/>
    </source>
</evidence>
<dbReference type="InterPro" id="IPR000210">
    <property type="entry name" value="BTB/POZ_dom"/>
</dbReference>
<dbReference type="InterPro" id="IPR011705">
    <property type="entry name" value="BACK"/>
</dbReference>
<protein>
    <recommendedName>
        <fullName evidence="2">BTB domain-containing protein</fullName>
    </recommendedName>
</protein>
<dbReference type="Gene3D" id="1.25.40.420">
    <property type="match status" value="1"/>
</dbReference>
<dbReference type="SUPFAM" id="SSF54695">
    <property type="entry name" value="POZ domain"/>
    <property type="match status" value="1"/>
</dbReference>
<evidence type="ECO:0000256" key="1">
    <source>
        <dbReference type="ARBA" id="ARBA00004906"/>
    </source>
</evidence>
<dbReference type="InParanoid" id="A0A2V0NLL5"/>
<sequence length="475" mass="51795">MDLSGLFDDAFLSDFELELVSQDGCGGAPRRFPVHGAVLAGQSPYFKALLQNWTCADARLISLRLGGAAEREAAEMMIRAAYAGDVPADATPEQLLACMVLADRYALRGVVEACRCAIHAVDSARVSWPTTLALLHLPPGLQEVDAFSTLAEKAYQRVWSDFHNLDAAFQRASLRAAFLQLPRGAVEHLVRAHELRCVSENAVFLAVASWLRARARDAASASAPAPAAAQQGAAEPGAAAAAAEDAAELLRLVRYPQMSGNFLAAVASHEPLLRLHPDYQLFLLEATQYAMATEQQRAAMQGDRCSLRLAPRARCGEAPQSAFTSYIARDDLRTAVAKYRASGCRDAYYLLTEGHCWNGFTWRLKLTVKPPDPESGSEMNIHVGLCWSVEIAGEPLPLGESAVVAVEFSIATHDFTTREEDPTHSDGAVLIRAGTCWGWDDFFGRDAYADLDGEWVKWLDEKGRMPLTCHLYHCG</sequence>
<organism evidence="3 4">
    <name type="scientific">Raphidocelis subcapitata</name>
    <dbReference type="NCBI Taxonomy" id="307507"/>
    <lineage>
        <taxon>Eukaryota</taxon>
        <taxon>Viridiplantae</taxon>
        <taxon>Chlorophyta</taxon>
        <taxon>core chlorophytes</taxon>
        <taxon>Chlorophyceae</taxon>
        <taxon>CS clade</taxon>
        <taxon>Sphaeropleales</taxon>
        <taxon>Selenastraceae</taxon>
        <taxon>Raphidocelis</taxon>
    </lineage>
</organism>
<dbReference type="Proteomes" id="UP000247498">
    <property type="component" value="Unassembled WGS sequence"/>
</dbReference>
<reference evidence="3 4" key="1">
    <citation type="journal article" date="2018" name="Sci. Rep.">
        <title>Raphidocelis subcapitata (=Pseudokirchneriella subcapitata) provides an insight into genome evolution and environmental adaptations in the Sphaeropleales.</title>
        <authorList>
            <person name="Suzuki S."/>
            <person name="Yamaguchi H."/>
            <person name="Nakajima N."/>
            <person name="Kawachi M."/>
        </authorList>
    </citation>
    <scope>NUCLEOTIDE SEQUENCE [LARGE SCALE GENOMIC DNA]</scope>
    <source>
        <strain evidence="3 4">NIES-35</strain>
    </source>
</reference>
<dbReference type="STRING" id="307507.A0A2V0NLL5"/>
<comment type="caution">
    <text evidence="3">The sequence shown here is derived from an EMBL/GenBank/DDBJ whole genome shotgun (WGS) entry which is preliminary data.</text>
</comment>
<dbReference type="AlphaFoldDB" id="A0A2V0NLL5"/>
<proteinExistence type="predicted"/>
<dbReference type="InterPro" id="IPR051481">
    <property type="entry name" value="BTB-POZ/Galectin-3-binding"/>
</dbReference>
<dbReference type="Pfam" id="PF07707">
    <property type="entry name" value="BACK"/>
    <property type="match status" value="1"/>
</dbReference>
<dbReference type="PROSITE" id="PS50097">
    <property type="entry name" value="BTB"/>
    <property type="match status" value="1"/>
</dbReference>
<comment type="pathway">
    <text evidence="1">Protein modification; protein ubiquitination.</text>
</comment>
<dbReference type="PANTHER" id="PTHR24410">
    <property type="entry name" value="HL07962P-RELATED"/>
    <property type="match status" value="1"/>
</dbReference>
<dbReference type="Pfam" id="PF00651">
    <property type="entry name" value="BTB"/>
    <property type="match status" value="1"/>
</dbReference>
<keyword evidence="4" id="KW-1185">Reference proteome</keyword>
<dbReference type="InterPro" id="IPR011333">
    <property type="entry name" value="SKP1/BTB/POZ_sf"/>
</dbReference>
<dbReference type="PANTHER" id="PTHR24410:SF23">
    <property type="entry name" value="BTB DOMAIN-CONTAINING PROTEIN-RELATED"/>
    <property type="match status" value="1"/>
</dbReference>